<organism evidence="1">
    <name type="scientific">Siphoviridae sp. ctZ1O5</name>
    <dbReference type="NCBI Taxonomy" id="2825555"/>
    <lineage>
        <taxon>Viruses</taxon>
        <taxon>Duplodnaviria</taxon>
        <taxon>Heunggongvirae</taxon>
        <taxon>Uroviricota</taxon>
        <taxon>Caudoviricetes</taxon>
    </lineage>
</organism>
<accession>A0A8S5PFD0</accession>
<evidence type="ECO:0000313" key="1">
    <source>
        <dbReference type="EMBL" id="DAE05147.1"/>
    </source>
</evidence>
<name>A0A8S5PFD0_9CAUD</name>
<dbReference type="EMBL" id="BK015404">
    <property type="protein sequence ID" value="DAE05147.1"/>
    <property type="molecule type" value="Genomic_DNA"/>
</dbReference>
<reference evidence="1" key="1">
    <citation type="journal article" date="2021" name="Proc. Natl. Acad. Sci. U.S.A.">
        <title>A Catalog of Tens of Thousands of Viruses from Human Metagenomes Reveals Hidden Associations with Chronic Diseases.</title>
        <authorList>
            <person name="Tisza M.J."/>
            <person name="Buck C.B."/>
        </authorList>
    </citation>
    <scope>NUCLEOTIDE SEQUENCE</scope>
    <source>
        <strain evidence="1">CtZ1O5</strain>
    </source>
</reference>
<protein>
    <submittedName>
        <fullName evidence="1">Uncharacterized protein</fullName>
    </submittedName>
</protein>
<sequence length="77" mass="8514">MELNPLQEIVGNIARRHIEFIKSRGEKGKSAIATLAALEKSEKKGPDVLGTLRTEYSVIEALASAMKAEIERMEEES</sequence>
<proteinExistence type="predicted"/>